<organism evidence="1 2">
    <name type="scientific">Cryomyces antarcticus</name>
    <dbReference type="NCBI Taxonomy" id="329879"/>
    <lineage>
        <taxon>Eukaryota</taxon>
        <taxon>Fungi</taxon>
        <taxon>Dikarya</taxon>
        <taxon>Ascomycota</taxon>
        <taxon>Pezizomycotina</taxon>
        <taxon>Dothideomycetes</taxon>
        <taxon>Dothideomycetes incertae sedis</taxon>
        <taxon>Cryomyces</taxon>
    </lineage>
</organism>
<protein>
    <submittedName>
        <fullName evidence="1">Uncharacterized protein</fullName>
    </submittedName>
</protein>
<evidence type="ECO:0000313" key="2">
    <source>
        <dbReference type="Proteomes" id="UP001357485"/>
    </source>
</evidence>
<dbReference type="EMBL" id="JAVRRA010009215">
    <property type="protein sequence ID" value="KAK5250820.1"/>
    <property type="molecule type" value="Genomic_DNA"/>
</dbReference>
<evidence type="ECO:0000313" key="1">
    <source>
        <dbReference type="EMBL" id="KAK5250820.1"/>
    </source>
</evidence>
<proteinExistence type="predicted"/>
<reference evidence="1 2" key="1">
    <citation type="submission" date="2023-08" db="EMBL/GenBank/DDBJ databases">
        <title>Black Yeasts Isolated from many extreme environments.</title>
        <authorList>
            <person name="Coleine C."/>
            <person name="Stajich J.E."/>
            <person name="Selbmann L."/>
        </authorList>
    </citation>
    <scope>NUCLEOTIDE SEQUENCE [LARGE SCALE GENOMIC DNA]</scope>
    <source>
        <strain evidence="1 2">CCFEE 536</strain>
    </source>
</reference>
<accession>A0ABR0LW83</accession>
<gene>
    <name evidence="1" type="ORF">LTR16_005860</name>
</gene>
<sequence>ADDIDAMTVVAMPVANAADSTCVAVPSGPVVAYVGTTGTKVVDTTTEGLAVATALPLTSVNVTAGIVDDSTDGSSGTMAVRPDPAETACTERYEVVVRAKSVGDILLIEFGRVE</sequence>
<dbReference type="Proteomes" id="UP001357485">
    <property type="component" value="Unassembled WGS sequence"/>
</dbReference>
<comment type="caution">
    <text evidence="1">The sequence shown here is derived from an EMBL/GenBank/DDBJ whole genome shotgun (WGS) entry which is preliminary data.</text>
</comment>
<name>A0ABR0LW83_9PEZI</name>
<keyword evidence="2" id="KW-1185">Reference proteome</keyword>
<feature type="non-terminal residue" evidence="1">
    <location>
        <position position="1"/>
    </location>
</feature>